<dbReference type="EMBL" id="WHPN01000291">
    <property type="protein sequence ID" value="KAF4408111.1"/>
    <property type="molecule type" value="Genomic_DNA"/>
</dbReference>
<gene>
    <name evidence="3" type="ORF">GCU69_16180</name>
</gene>
<sequence>MPTPLRVAVIIGSTRRGRAGDAVGRWFLGRVRHRDTVEPAVVDLAEYDFPARHPEVPTRQTAAFTAEIDRAEAFVVVTPEYNRSFPASLKQAIDYAYEEWRAKPVGFVSYGHRSRGLYAVEQLRSVFTELHTVTVRDGVGLDLVYGTPDDEDGHGGGGRNDGGPGGDGRDGGGFPGGEGPGGGDGRHGGDGPARDADALLDQLVWWGLALREARAVRPYVC</sequence>
<reference evidence="3 4" key="1">
    <citation type="submission" date="2019-10" db="EMBL/GenBank/DDBJ databases">
        <title>Streptomyces tenebrisbrunneis sp.nov., an endogenous actinomycete isolated from of Lycium ruthenicum.</title>
        <authorList>
            <person name="Ma L."/>
        </authorList>
    </citation>
    <scope>NUCLEOTIDE SEQUENCE [LARGE SCALE GENOMIC DNA]</scope>
    <source>
        <strain evidence="3 4">TRM 66187</strain>
    </source>
</reference>
<dbReference type="Proteomes" id="UP000621266">
    <property type="component" value="Unassembled WGS sequence"/>
</dbReference>
<dbReference type="InterPro" id="IPR050712">
    <property type="entry name" value="NAD(P)H-dep_reductase"/>
</dbReference>
<dbReference type="PANTHER" id="PTHR30543">
    <property type="entry name" value="CHROMATE REDUCTASE"/>
    <property type="match status" value="1"/>
</dbReference>
<comment type="caution">
    <text evidence="3">The sequence shown here is derived from an EMBL/GenBank/DDBJ whole genome shotgun (WGS) entry which is preliminary data.</text>
</comment>
<dbReference type="InterPro" id="IPR029039">
    <property type="entry name" value="Flavoprotein-like_sf"/>
</dbReference>
<organism evidence="3 4">
    <name type="scientific">Streptomyces lycii</name>
    <dbReference type="NCBI Taxonomy" id="2654337"/>
    <lineage>
        <taxon>Bacteria</taxon>
        <taxon>Bacillati</taxon>
        <taxon>Actinomycetota</taxon>
        <taxon>Actinomycetes</taxon>
        <taxon>Kitasatosporales</taxon>
        <taxon>Streptomycetaceae</taxon>
        <taxon>Streptomyces</taxon>
    </lineage>
</organism>
<feature type="region of interest" description="Disordered" evidence="1">
    <location>
        <begin position="144"/>
        <end position="194"/>
    </location>
</feature>
<evidence type="ECO:0000313" key="3">
    <source>
        <dbReference type="EMBL" id="KAF4408111.1"/>
    </source>
</evidence>
<dbReference type="InterPro" id="IPR005025">
    <property type="entry name" value="FMN_Rdtase-like_dom"/>
</dbReference>
<proteinExistence type="predicted"/>
<dbReference type="PANTHER" id="PTHR30543:SF21">
    <property type="entry name" value="NAD(P)H-DEPENDENT FMN REDUCTASE LOT6"/>
    <property type="match status" value="1"/>
</dbReference>
<accession>A0ABQ7FK00</accession>
<protein>
    <submittedName>
        <fullName evidence="3">NAD(P)H-dependent oxidoreductase</fullName>
    </submittedName>
</protein>
<evidence type="ECO:0000313" key="4">
    <source>
        <dbReference type="Proteomes" id="UP000621266"/>
    </source>
</evidence>
<dbReference type="Gene3D" id="3.40.50.360">
    <property type="match status" value="1"/>
</dbReference>
<name>A0ABQ7FK00_9ACTN</name>
<feature type="compositionally biased region" description="Gly residues" evidence="1">
    <location>
        <begin position="155"/>
        <end position="183"/>
    </location>
</feature>
<keyword evidence="4" id="KW-1185">Reference proteome</keyword>
<evidence type="ECO:0000256" key="1">
    <source>
        <dbReference type="SAM" id="MobiDB-lite"/>
    </source>
</evidence>
<dbReference type="Pfam" id="PF03358">
    <property type="entry name" value="FMN_red"/>
    <property type="match status" value="1"/>
</dbReference>
<dbReference type="RefSeq" id="WP_156206424.1">
    <property type="nucleotide sequence ID" value="NZ_WHPN01000291.1"/>
</dbReference>
<feature type="domain" description="NADPH-dependent FMN reductase-like" evidence="2">
    <location>
        <begin position="6"/>
        <end position="138"/>
    </location>
</feature>
<evidence type="ECO:0000259" key="2">
    <source>
        <dbReference type="Pfam" id="PF03358"/>
    </source>
</evidence>
<dbReference type="SUPFAM" id="SSF52218">
    <property type="entry name" value="Flavoproteins"/>
    <property type="match status" value="1"/>
</dbReference>
<feature type="compositionally biased region" description="Basic and acidic residues" evidence="1">
    <location>
        <begin position="184"/>
        <end position="194"/>
    </location>
</feature>